<accession>A0A075R4V1</accession>
<dbReference type="RefSeq" id="WP_154071879.1">
    <property type="nucleotide sequence ID" value="NZ_CP007806.1"/>
</dbReference>
<dbReference type="HOGENOM" id="CLU_3165376_0_0_9"/>
<feature type="chain" id="PRO_5001709107" evidence="1">
    <location>
        <begin position="28"/>
        <end position="47"/>
    </location>
</feature>
<evidence type="ECO:0000313" key="3">
    <source>
        <dbReference type="Proteomes" id="UP000005850"/>
    </source>
</evidence>
<feature type="signal peptide" evidence="1">
    <location>
        <begin position="1"/>
        <end position="27"/>
    </location>
</feature>
<reference evidence="2 3" key="1">
    <citation type="journal article" date="2011" name="J. Bacteriol.">
        <title>Genome sequence of Brevibacillus laterosporus LMG 15441, a pathogen of invertebrates.</title>
        <authorList>
            <person name="Djukic M."/>
            <person name="Poehlein A."/>
            <person name="Thurmer A."/>
            <person name="Daniel R."/>
        </authorList>
    </citation>
    <scope>NUCLEOTIDE SEQUENCE [LARGE SCALE GENOMIC DNA]</scope>
    <source>
        <strain evidence="2 3">LMG 15441</strain>
    </source>
</reference>
<keyword evidence="3" id="KW-1185">Reference proteome</keyword>
<name>A0A075R4V1_BRELA</name>
<gene>
    <name evidence="2" type="ORF">BRLA_c018910</name>
</gene>
<organism evidence="2 3">
    <name type="scientific">Brevibacillus laterosporus LMG 15441</name>
    <dbReference type="NCBI Taxonomy" id="1042163"/>
    <lineage>
        <taxon>Bacteria</taxon>
        <taxon>Bacillati</taxon>
        <taxon>Bacillota</taxon>
        <taxon>Bacilli</taxon>
        <taxon>Bacillales</taxon>
        <taxon>Paenibacillaceae</taxon>
        <taxon>Brevibacillus</taxon>
    </lineage>
</organism>
<sequence>MKKVLSFSLAFGLVFGIAGYTPTPAQASQPSDLICIPLKGGLWFCNY</sequence>
<evidence type="ECO:0000256" key="1">
    <source>
        <dbReference type="SAM" id="SignalP"/>
    </source>
</evidence>
<dbReference type="AlphaFoldDB" id="A0A075R4V1"/>
<dbReference type="Proteomes" id="UP000005850">
    <property type="component" value="Chromosome"/>
</dbReference>
<keyword evidence="1" id="KW-0732">Signal</keyword>
<dbReference type="EMBL" id="CP007806">
    <property type="protein sequence ID" value="AIG26213.1"/>
    <property type="molecule type" value="Genomic_DNA"/>
</dbReference>
<evidence type="ECO:0000313" key="2">
    <source>
        <dbReference type="EMBL" id="AIG26213.1"/>
    </source>
</evidence>
<protein>
    <submittedName>
        <fullName evidence="2">Uncharacterized protein</fullName>
    </submittedName>
</protein>
<dbReference type="KEGG" id="blr:BRLA_c018910"/>
<dbReference type="STRING" id="1042163.BRLA_c018910"/>
<proteinExistence type="predicted"/>